<dbReference type="Proteomes" id="UP000198727">
    <property type="component" value="Unassembled WGS sequence"/>
</dbReference>
<dbReference type="AlphaFoldDB" id="A0A1I6B0E4"/>
<protein>
    <submittedName>
        <fullName evidence="2">Uncharacterized protein</fullName>
    </submittedName>
</protein>
<evidence type="ECO:0000313" key="2">
    <source>
        <dbReference type="EMBL" id="SFQ74257.1"/>
    </source>
</evidence>
<accession>A0A1I6B0E4</accession>
<sequence length="118" mass="12636">MTGEPAGQESASGEAVAEEPSKARSGGEPTHRDADPAAPEYSAALEHHAIRDEPPAAPEPRPEVDAITPPRGVPLPPIRKSHRGWFDEMTDDDTEDPAGGGDFGPTGEPTEIPYRYRR</sequence>
<evidence type="ECO:0000313" key="3">
    <source>
        <dbReference type="Proteomes" id="UP000198727"/>
    </source>
</evidence>
<proteinExistence type="predicted"/>
<dbReference type="EMBL" id="FOWW01000017">
    <property type="protein sequence ID" value="SFQ74257.1"/>
    <property type="molecule type" value="Genomic_DNA"/>
</dbReference>
<dbReference type="STRING" id="587909.SAMN05421810_11720"/>
<feature type="compositionally biased region" description="Basic and acidic residues" evidence="1">
    <location>
        <begin position="45"/>
        <end position="64"/>
    </location>
</feature>
<gene>
    <name evidence="2" type="ORF">SAMN05421810_11720</name>
</gene>
<feature type="region of interest" description="Disordered" evidence="1">
    <location>
        <begin position="1"/>
        <end position="118"/>
    </location>
</feature>
<evidence type="ECO:0000256" key="1">
    <source>
        <dbReference type="SAM" id="MobiDB-lite"/>
    </source>
</evidence>
<reference evidence="3" key="1">
    <citation type="submission" date="2016-10" db="EMBL/GenBank/DDBJ databases">
        <authorList>
            <person name="Varghese N."/>
            <person name="Submissions S."/>
        </authorList>
    </citation>
    <scope>NUCLEOTIDE SEQUENCE [LARGE SCALE GENOMIC DNA]</scope>
    <source>
        <strain evidence="3">CGMCC 4.5579</strain>
    </source>
</reference>
<keyword evidence="3" id="KW-1185">Reference proteome</keyword>
<name>A0A1I6B0E4_9PSEU</name>
<organism evidence="2 3">
    <name type="scientific">Amycolatopsis arida</name>
    <dbReference type="NCBI Taxonomy" id="587909"/>
    <lineage>
        <taxon>Bacteria</taxon>
        <taxon>Bacillati</taxon>
        <taxon>Actinomycetota</taxon>
        <taxon>Actinomycetes</taxon>
        <taxon>Pseudonocardiales</taxon>
        <taxon>Pseudonocardiaceae</taxon>
        <taxon>Amycolatopsis</taxon>
    </lineage>
</organism>